<comment type="caution">
    <text evidence="2">The sequence shown here is derived from an EMBL/GenBank/DDBJ whole genome shotgun (WGS) entry which is preliminary data.</text>
</comment>
<evidence type="ECO:0000313" key="3">
    <source>
        <dbReference type="Proteomes" id="UP000486602"/>
    </source>
</evidence>
<dbReference type="Pfam" id="PF23947">
    <property type="entry name" value="DUF7281"/>
    <property type="match status" value="1"/>
</dbReference>
<name>A0A7K3WL98_9FLAO</name>
<dbReference type="RefSeq" id="WP_163282981.1">
    <property type="nucleotide sequence ID" value="NZ_JAAGVY010000002.1"/>
</dbReference>
<evidence type="ECO:0000259" key="1">
    <source>
        <dbReference type="Pfam" id="PF23947"/>
    </source>
</evidence>
<dbReference type="AlphaFoldDB" id="A0A7K3WL98"/>
<keyword evidence="3" id="KW-1185">Reference proteome</keyword>
<gene>
    <name evidence="2" type="ORF">G3O08_01935</name>
</gene>
<evidence type="ECO:0000313" key="2">
    <source>
        <dbReference type="EMBL" id="NEN22264.1"/>
    </source>
</evidence>
<dbReference type="EMBL" id="JAAGVY010000002">
    <property type="protein sequence ID" value="NEN22264.1"/>
    <property type="molecule type" value="Genomic_DNA"/>
</dbReference>
<reference evidence="2 3" key="1">
    <citation type="submission" date="2020-02" db="EMBL/GenBank/DDBJ databases">
        <title>Out from the shadows clarifying the taxonomy of the family Cryomorphaceae and related taxa by utilizing the GTDB taxonomic framework.</title>
        <authorList>
            <person name="Bowman J.P."/>
        </authorList>
    </citation>
    <scope>NUCLEOTIDE SEQUENCE [LARGE SCALE GENOMIC DNA]</scope>
    <source>
        <strain evidence="2 3">QSSC 1-22</strain>
    </source>
</reference>
<protein>
    <recommendedName>
        <fullName evidence="1">DUF7281 domain-containing protein</fullName>
    </recommendedName>
</protein>
<feature type="domain" description="DUF7281" evidence="1">
    <location>
        <begin position="183"/>
        <end position="285"/>
    </location>
</feature>
<organism evidence="2 3">
    <name type="scientific">Cryomorpha ignava</name>
    <dbReference type="NCBI Taxonomy" id="101383"/>
    <lineage>
        <taxon>Bacteria</taxon>
        <taxon>Pseudomonadati</taxon>
        <taxon>Bacteroidota</taxon>
        <taxon>Flavobacteriia</taxon>
        <taxon>Flavobacteriales</taxon>
        <taxon>Cryomorphaceae</taxon>
        <taxon>Cryomorpha</taxon>
    </lineage>
</organism>
<accession>A0A7K3WL98</accession>
<sequence length="288" mass="33115">MNNLSLAIAKKLLILENGEMLTGSSFNKIQLAKLEQEGIVAIQRIGRTKTRVRLNSEAGLANYLRNRYQIENLEAYVEMLQQIEISGREAQQMASNTKLRTSRTFKGFLVNVIKPIKAKLHGKEIVIEPRPGTFTFIHDYENFEIDKKVLIIGMENPENFRFIELQDALFPKGEKLFLSRYPQTNDLVNWLSTIPNSYLHFGDFDLAGISIFENEYSKKLGEKASFFIPDDIEKRIAEKGNRDLYNKQYVKYNTLKSSDTRLQALIDLIHANKKGLEQEAFIGNGMDR</sequence>
<proteinExistence type="predicted"/>
<dbReference type="Proteomes" id="UP000486602">
    <property type="component" value="Unassembled WGS sequence"/>
</dbReference>
<dbReference type="InterPro" id="IPR055705">
    <property type="entry name" value="DUF7281"/>
</dbReference>